<evidence type="ECO:0008006" key="4">
    <source>
        <dbReference type="Google" id="ProtNLM"/>
    </source>
</evidence>
<evidence type="ECO:0000313" key="3">
    <source>
        <dbReference type="Proteomes" id="UP000027920"/>
    </source>
</evidence>
<dbReference type="EMBL" id="AMGV01000003">
    <property type="protein sequence ID" value="KEF59512.1"/>
    <property type="molecule type" value="Genomic_DNA"/>
</dbReference>
<evidence type="ECO:0000313" key="2">
    <source>
        <dbReference type="EMBL" id="KEF59512.1"/>
    </source>
</evidence>
<reference evidence="2 3" key="1">
    <citation type="submission" date="2013-03" db="EMBL/GenBank/DDBJ databases">
        <title>The Genome Sequence of Exophiala aquamarina CBS 119918.</title>
        <authorList>
            <consortium name="The Broad Institute Genomics Platform"/>
            <person name="Cuomo C."/>
            <person name="de Hoog S."/>
            <person name="Gorbushina A."/>
            <person name="Walker B."/>
            <person name="Young S.K."/>
            <person name="Zeng Q."/>
            <person name="Gargeya S."/>
            <person name="Fitzgerald M."/>
            <person name="Haas B."/>
            <person name="Abouelleil A."/>
            <person name="Allen A.W."/>
            <person name="Alvarado L."/>
            <person name="Arachchi H.M."/>
            <person name="Berlin A.M."/>
            <person name="Chapman S.B."/>
            <person name="Gainer-Dewar J."/>
            <person name="Goldberg J."/>
            <person name="Griggs A."/>
            <person name="Gujja S."/>
            <person name="Hansen M."/>
            <person name="Howarth C."/>
            <person name="Imamovic A."/>
            <person name="Ireland A."/>
            <person name="Larimer J."/>
            <person name="McCowan C."/>
            <person name="Murphy C."/>
            <person name="Pearson M."/>
            <person name="Poon T.W."/>
            <person name="Priest M."/>
            <person name="Roberts A."/>
            <person name="Saif S."/>
            <person name="Shea T."/>
            <person name="Sisk P."/>
            <person name="Sykes S."/>
            <person name="Wortman J."/>
            <person name="Nusbaum C."/>
            <person name="Birren B."/>
        </authorList>
    </citation>
    <scope>NUCLEOTIDE SEQUENCE [LARGE SCALE GENOMIC DNA]</scope>
    <source>
        <strain evidence="2 3">CBS 119918</strain>
    </source>
</reference>
<dbReference type="OrthoDB" id="3439209at2759"/>
<dbReference type="STRING" id="1182545.A0A072PID0"/>
<gene>
    <name evidence="2" type="ORF">A1O9_04356</name>
</gene>
<feature type="compositionally biased region" description="Polar residues" evidence="1">
    <location>
        <begin position="21"/>
        <end position="36"/>
    </location>
</feature>
<feature type="region of interest" description="Disordered" evidence="1">
    <location>
        <begin position="334"/>
        <end position="361"/>
    </location>
</feature>
<comment type="caution">
    <text evidence="2">The sequence shown here is derived from an EMBL/GenBank/DDBJ whole genome shotgun (WGS) entry which is preliminary data.</text>
</comment>
<dbReference type="AlphaFoldDB" id="A0A072PID0"/>
<dbReference type="Proteomes" id="UP000027920">
    <property type="component" value="Unassembled WGS sequence"/>
</dbReference>
<dbReference type="VEuPathDB" id="FungiDB:A1O9_04356"/>
<keyword evidence="3" id="KW-1185">Reference proteome</keyword>
<dbReference type="GeneID" id="25279289"/>
<proteinExistence type="predicted"/>
<accession>A0A072PID0</accession>
<organism evidence="2 3">
    <name type="scientific">Exophiala aquamarina CBS 119918</name>
    <dbReference type="NCBI Taxonomy" id="1182545"/>
    <lineage>
        <taxon>Eukaryota</taxon>
        <taxon>Fungi</taxon>
        <taxon>Dikarya</taxon>
        <taxon>Ascomycota</taxon>
        <taxon>Pezizomycotina</taxon>
        <taxon>Eurotiomycetes</taxon>
        <taxon>Chaetothyriomycetidae</taxon>
        <taxon>Chaetothyriales</taxon>
        <taxon>Herpotrichiellaceae</taxon>
        <taxon>Exophiala</taxon>
    </lineage>
</organism>
<name>A0A072PID0_9EURO</name>
<dbReference type="HOGENOM" id="CLU_554355_0_0_1"/>
<sequence length="492" mass="54266">MSSDATWKCHAFGVSSLLPRASSNGETSKNNPTNLTAREIARMPSSPTKSLDPLIDHTHHYAFPPISTADAPGRPPTAPLKVPAFESMAHDMDAGDKTVPLNELHIQLGRSNSQTNFDQNCEGPYREHSIVDPSLLMDPFYENSSYLPIRETISPYLLDYPEEFNYCNPASTSLHDMASFNVGFGGTAPDSLPALTCNLASPQIGGSLTTPKSTDTSPLFSVHDTDLALDGLGLSWSDPLTIGQSLPPDHAGLESLNYLAIHGATGLQPHGYPLPSQFCPHLADSMVFDGVWDPNAGHLDAQFGQNIPSPPDQMYNIDTTGLFQDNITTDWRVHSTESPNQDASRRHSKGRSAQRDTSKDELLVSCKAQGMSYKQIKELGGFDEAESTLRGRYRALTKPREARLRKPEWGKREIELLFEGVAHFSKSNADFLLPEDAPDSASLNQLVNKIPWKQVAEYMESRGTYRYGNWTVKKKYMEILKSRASLYPARPG</sequence>
<dbReference type="RefSeq" id="XP_013262102.1">
    <property type="nucleotide sequence ID" value="XM_013406648.1"/>
</dbReference>
<feature type="region of interest" description="Disordered" evidence="1">
    <location>
        <begin position="18"/>
        <end position="51"/>
    </location>
</feature>
<protein>
    <recommendedName>
        <fullName evidence="4">Myb-like domain-containing protein</fullName>
    </recommendedName>
</protein>
<evidence type="ECO:0000256" key="1">
    <source>
        <dbReference type="SAM" id="MobiDB-lite"/>
    </source>
</evidence>